<gene>
    <name evidence="1" type="ORF">PsYK624_020810</name>
</gene>
<evidence type="ECO:0000313" key="1">
    <source>
        <dbReference type="EMBL" id="GJE86001.1"/>
    </source>
</evidence>
<organism evidence="1 2">
    <name type="scientific">Phanerochaete sordida</name>
    <dbReference type="NCBI Taxonomy" id="48140"/>
    <lineage>
        <taxon>Eukaryota</taxon>
        <taxon>Fungi</taxon>
        <taxon>Dikarya</taxon>
        <taxon>Basidiomycota</taxon>
        <taxon>Agaricomycotina</taxon>
        <taxon>Agaricomycetes</taxon>
        <taxon>Polyporales</taxon>
        <taxon>Phanerochaetaceae</taxon>
        <taxon>Phanerochaete</taxon>
    </lineage>
</organism>
<proteinExistence type="predicted"/>
<dbReference type="Proteomes" id="UP000703269">
    <property type="component" value="Unassembled WGS sequence"/>
</dbReference>
<name>A0A9P3G0J3_9APHY</name>
<keyword evidence="2" id="KW-1185">Reference proteome</keyword>
<protein>
    <submittedName>
        <fullName evidence="1">Uncharacterized protein</fullName>
    </submittedName>
</protein>
<sequence length="123" mass="13385">MAREAARVAGVVLTASDEEWIRTSSVAARARILPRRLEFNHCKPRSALSGPSAFAASSPTRPQLSSRSLRCLVQCARTASQRYSLPEDTQSELAIRKGYDHDAGVRRSIVGLGDAEHALRLGL</sequence>
<dbReference type="EMBL" id="BPQB01000003">
    <property type="protein sequence ID" value="GJE86001.1"/>
    <property type="molecule type" value="Genomic_DNA"/>
</dbReference>
<comment type="caution">
    <text evidence="1">The sequence shown here is derived from an EMBL/GenBank/DDBJ whole genome shotgun (WGS) entry which is preliminary data.</text>
</comment>
<accession>A0A9P3G0J3</accession>
<dbReference type="AlphaFoldDB" id="A0A9P3G0J3"/>
<evidence type="ECO:0000313" key="2">
    <source>
        <dbReference type="Proteomes" id="UP000703269"/>
    </source>
</evidence>
<reference evidence="1 2" key="1">
    <citation type="submission" date="2021-08" db="EMBL/GenBank/DDBJ databases">
        <title>Draft Genome Sequence of Phanerochaete sordida strain YK-624.</title>
        <authorList>
            <person name="Mori T."/>
            <person name="Dohra H."/>
            <person name="Suzuki T."/>
            <person name="Kawagishi H."/>
            <person name="Hirai H."/>
        </authorList>
    </citation>
    <scope>NUCLEOTIDE SEQUENCE [LARGE SCALE GENOMIC DNA]</scope>
    <source>
        <strain evidence="1 2">YK-624</strain>
    </source>
</reference>